<dbReference type="CDD" id="cd01949">
    <property type="entry name" value="GGDEF"/>
    <property type="match status" value="1"/>
</dbReference>
<evidence type="ECO:0000259" key="4">
    <source>
        <dbReference type="PROSITE" id="PS50924"/>
    </source>
</evidence>
<dbReference type="InterPro" id="IPR035919">
    <property type="entry name" value="EAL_sf"/>
</dbReference>
<dbReference type="Proteomes" id="UP000824621">
    <property type="component" value="Unassembled WGS sequence"/>
</dbReference>
<sequence>MLNIVNCIAYEHDPWLVLLALVVAAIGATAFVLQFERVQVNRGSQKRGWLILTAMSAGAAVWCTHFVAMLAYRTDAQAVLVPSITIASLLIAVVGSGLGLALVEQRAPNMLRRAAGGVIFGLSIAAMHFTGMAGYRFDGIVTWDPGYVAAAVVVSVVFAIGVVLALTQEGMPRQRVVGATLFTLAVALLHFTGMTALQIDALPLSDSALGPHDREALAAIAAIVGMLVIANGVAAAFIDKRARSETKLHFERLKVTDALTGLPNRNRLREIIRARIDQAELEGERFALVKIDLDRFSDVNDLHGHLVGDEVLKIAATRISAPLSHADSAARVDGDEFALLVSGGDYDRISRLLSYIRSSLAKPMPLDGAEVRVAASFGVAVYPRDGDDGPALSRNADLAMARAKSQGSRQACFYNPELDEEVRRRRELAADLKAALAADDGQLYLEYQPQSDISLSRVIAYEALLRWKHPVSGLVSPELFIAVAEEYGLIVQVGNWVLGTACHEAAGWDAGIKVAVNVSPLQFSQSELPRQVRMELDRTGLPAARLELELTENALLADRDQALRIIGSLKTLGVGLALDDFGTGYSSLETLRSFPFDKIKLDRCFIAEPDAPVEETAIVRAVLALGQAFSIPVLAEGVETEEQLAVLQQEGCRLVQGYLVGRPSARPDFTPSYLHAGAALT</sequence>
<name>A0ABS7WKB0_9SPHN</name>
<dbReference type="PROSITE" id="PS50887">
    <property type="entry name" value="GGDEF"/>
    <property type="match status" value="1"/>
</dbReference>
<dbReference type="EMBL" id="JAGSGB010000001">
    <property type="protein sequence ID" value="MBZ6378048.1"/>
    <property type="molecule type" value="Genomic_DNA"/>
</dbReference>
<feature type="transmembrane region" description="Helical" evidence="1">
    <location>
        <begin position="178"/>
        <end position="197"/>
    </location>
</feature>
<organism evidence="5 6">
    <name type="scientific">Pacificimonas aurantium</name>
    <dbReference type="NCBI Taxonomy" id="1250540"/>
    <lineage>
        <taxon>Bacteria</taxon>
        <taxon>Pseudomonadati</taxon>
        <taxon>Pseudomonadota</taxon>
        <taxon>Alphaproteobacteria</taxon>
        <taxon>Sphingomonadales</taxon>
        <taxon>Sphingosinicellaceae</taxon>
        <taxon>Pacificimonas</taxon>
    </lineage>
</organism>
<dbReference type="SMART" id="SM00052">
    <property type="entry name" value="EAL"/>
    <property type="match status" value="1"/>
</dbReference>
<feature type="transmembrane region" description="Helical" evidence="1">
    <location>
        <begin position="217"/>
        <end position="238"/>
    </location>
</feature>
<dbReference type="InterPro" id="IPR005330">
    <property type="entry name" value="MHYT_dom"/>
</dbReference>
<evidence type="ECO:0000313" key="6">
    <source>
        <dbReference type="Proteomes" id="UP000824621"/>
    </source>
</evidence>
<dbReference type="SMART" id="SM00267">
    <property type="entry name" value="GGDEF"/>
    <property type="match status" value="1"/>
</dbReference>
<dbReference type="RefSeq" id="WP_143712158.1">
    <property type="nucleotide sequence ID" value="NZ_JAGSGB010000001.1"/>
</dbReference>
<dbReference type="PANTHER" id="PTHR44757">
    <property type="entry name" value="DIGUANYLATE CYCLASE DGCP"/>
    <property type="match status" value="1"/>
</dbReference>
<feature type="transmembrane region" description="Helical" evidence="1">
    <location>
        <begin position="48"/>
        <end position="72"/>
    </location>
</feature>
<dbReference type="Gene3D" id="3.30.70.270">
    <property type="match status" value="1"/>
</dbReference>
<feature type="transmembrane region" description="Helical" evidence="1">
    <location>
        <begin position="78"/>
        <end position="103"/>
    </location>
</feature>
<dbReference type="PROSITE" id="PS50924">
    <property type="entry name" value="MHYT"/>
    <property type="match status" value="1"/>
</dbReference>
<evidence type="ECO:0000259" key="2">
    <source>
        <dbReference type="PROSITE" id="PS50883"/>
    </source>
</evidence>
<feature type="domain" description="MHYT" evidence="4">
    <location>
        <begin position="12"/>
        <end position="200"/>
    </location>
</feature>
<dbReference type="CDD" id="cd01948">
    <property type="entry name" value="EAL"/>
    <property type="match status" value="1"/>
</dbReference>
<dbReference type="InterPro" id="IPR000160">
    <property type="entry name" value="GGDEF_dom"/>
</dbReference>
<proteinExistence type="predicted"/>
<protein>
    <submittedName>
        <fullName evidence="5">EAL domain-containing protein</fullName>
    </submittedName>
</protein>
<dbReference type="Pfam" id="PF03707">
    <property type="entry name" value="MHYT"/>
    <property type="match status" value="2"/>
</dbReference>
<feature type="domain" description="EAL" evidence="2">
    <location>
        <begin position="425"/>
        <end position="677"/>
    </location>
</feature>
<dbReference type="Pfam" id="PF00990">
    <property type="entry name" value="GGDEF"/>
    <property type="match status" value="1"/>
</dbReference>
<dbReference type="InterPro" id="IPR029787">
    <property type="entry name" value="Nucleotide_cyclase"/>
</dbReference>
<reference evidence="5 6" key="1">
    <citation type="submission" date="2021-04" db="EMBL/GenBank/DDBJ databases">
        <authorList>
            <person name="Pira H."/>
            <person name="Risdian C."/>
            <person name="Wink J."/>
        </authorList>
    </citation>
    <scope>NUCLEOTIDE SEQUENCE [LARGE SCALE GENOMIC DNA]</scope>
    <source>
        <strain evidence="5 6">DSM 107782</strain>
    </source>
</reference>
<accession>A0ABS7WKB0</accession>
<feature type="transmembrane region" description="Helical" evidence="1">
    <location>
        <begin position="15"/>
        <end position="36"/>
    </location>
</feature>
<dbReference type="InterPro" id="IPR001633">
    <property type="entry name" value="EAL_dom"/>
</dbReference>
<dbReference type="PROSITE" id="PS50883">
    <property type="entry name" value="EAL"/>
    <property type="match status" value="1"/>
</dbReference>
<dbReference type="PANTHER" id="PTHR44757:SF2">
    <property type="entry name" value="BIOFILM ARCHITECTURE MAINTENANCE PROTEIN MBAA"/>
    <property type="match status" value="1"/>
</dbReference>
<dbReference type="SUPFAM" id="SSF55073">
    <property type="entry name" value="Nucleotide cyclase"/>
    <property type="match status" value="1"/>
</dbReference>
<comment type="caution">
    <text evidence="5">The sequence shown here is derived from an EMBL/GenBank/DDBJ whole genome shotgun (WGS) entry which is preliminary data.</text>
</comment>
<keyword evidence="1" id="KW-0812">Transmembrane</keyword>
<dbReference type="Pfam" id="PF00563">
    <property type="entry name" value="EAL"/>
    <property type="match status" value="1"/>
</dbReference>
<evidence type="ECO:0000259" key="3">
    <source>
        <dbReference type="PROSITE" id="PS50887"/>
    </source>
</evidence>
<keyword evidence="1" id="KW-1133">Transmembrane helix</keyword>
<keyword evidence="1" id="KW-0472">Membrane</keyword>
<feature type="transmembrane region" description="Helical" evidence="1">
    <location>
        <begin position="147"/>
        <end position="166"/>
    </location>
</feature>
<dbReference type="SUPFAM" id="SSF141868">
    <property type="entry name" value="EAL domain-like"/>
    <property type="match status" value="1"/>
</dbReference>
<keyword evidence="6" id="KW-1185">Reference proteome</keyword>
<dbReference type="InterPro" id="IPR043128">
    <property type="entry name" value="Rev_trsase/Diguanyl_cyclase"/>
</dbReference>
<dbReference type="NCBIfam" id="TIGR00254">
    <property type="entry name" value="GGDEF"/>
    <property type="match status" value="1"/>
</dbReference>
<dbReference type="InterPro" id="IPR052155">
    <property type="entry name" value="Biofilm_reg_signaling"/>
</dbReference>
<feature type="transmembrane region" description="Helical" evidence="1">
    <location>
        <begin position="115"/>
        <end position="135"/>
    </location>
</feature>
<dbReference type="Gene3D" id="3.20.20.450">
    <property type="entry name" value="EAL domain"/>
    <property type="match status" value="1"/>
</dbReference>
<evidence type="ECO:0000313" key="5">
    <source>
        <dbReference type="EMBL" id="MBZ6378048.1"/>
    </source>
</evidence>
<evidence type="ECO:0000256" key="1">
    <source>
        <dbReference type="PROSITE-ProRule" id="PRU00244"/>
    </source>
</evidence>
<feature type="domain" description="GGDEF" evidence="3">
    <location>
        <begin position="284"/>
        <end position="416"/>
    </location>
</feature>
<gene>
    <name evidence="5" type="ORF">KCN53_05310</name>
</gene>